<protein>
    <submittedName>
        <fullName evidence="3">Uncharacterized protein</fullName>
    </submittedName>
</protein>
<keyword evidence="4" id="KW-1185">Reference proteome</keyword>
<organism evidence="3 4">
    <name type="scientific">Tribonema minus</name>
    <dbReference type="NCBI Taxonomy" id="303371"/>
    <lineage>
        <taxon>Eukaryota</taxon>
        <taxon>Sar</taxon>
        <taxon>Stramenopiles</taxon>
        <taxon>Ochrophyta</taxon>
        <taxon>PX clade</taxon>
        <taxon>Xanthophyceae</taxon>
        <taxon>Tribonematales</taxon>
        <taxon>Tribonemataceae</taxon>
        <taxon>Tribonema</taxon>
    </lineage>
</organism>
<sequence length="120" mass="13328">MRCFLLVSVVLCLVAMATAFTSAFTGAALSQGTATTAAASPLTMACRNNAKKQKAKRNQDNMRKFRKRGTSKKKIVRGKRQQTAREKEADFMAKLYQTAREKEADFMAKLYQHGEKEGSA</sequence>
<feature type="chain" id="PRO_5032297001" evidence="2">
    <location>
        <begin position="20"/>
        <end position="120"/>
    </location>
</feature>
<feature type="compositionally biased region" description="Basic residues" evidence="1">
    <location>
        <begin position="64"/>
        <end position="82"/>
    </location>
</feature>
<proteinExistence type="predicted"/>
<dbReference type="Proteomes" id="UP000664859">
    <property type="component" value="Unassembled WGS sequence"/>
</dbReference>
<evidence type="ECO:0000313" key="4">
    <source>
        <dbReference type="Proteomes" id="UP000664859"/>
    </source>
</evidence>
<accession>A0A835ZDX5</accession>
<feature type="signal peptide" evidence="2">
    <location>
        <begin position="1"/>
        <end position="19"/>
    </location>
</feature>
<evidence type="ECO:0000256" key="1">
    <source>
        <dbReference type="SAM" id="MobiDB-lite"/>
    </source>
</evidence>
<keyword evidence="2" id="KW-0732">Signal</keyword>
<feature type="region of interest" description="Disordered" evidence="1">
    <location>
        <begin position="48"/>
        <end position="86"/>
    </location>
</feature>
<evidence type="ECO:0000256" key="2">
    <source>
        <dbReference type="SAM" id="SignalP"/>
    </source>
</evidence>
<name>A0A835ZDX5_9STRA</name>
<evidence type="ECO:0000313" key="3">
    <source>
        <dbReference type="EMBL" id="KAG5191206.1"/>
    </source>
</evidence>
<dbReference type="EMBL" id="JAFCMP010000022">
    <property type="protein sequence ID" value="KAG5191206.1"/>
    <property type="molecule type" value="Genomic_DNA"/>
</dbReference>
<gene>
    <name evidence="3" type="ORF">JKP88DRAFT_352390</name>
</gene>
<comment type="caution">
    <text evidence="3">The sequence shown here is derived from an EMBL/GenBank/DDBJ whole genome shotgun (WGS) entry which is preliminary data.</text>
</comment>
<dbReference type="AlphaFoldDB" id="A0A835ZDX5"/>
<reference evidence="3" key="1">
    <citation type="submission" date="2021-02" db="EMBL/GenBank/DDBJ databases">
        <title>First Annotated Genome of the Yellow-green Alga Tribonema minus.</title>
        <authorList>
            <person name="Mahan K.M."/>
        </authorList>
    </citation>
    <scope>NUCLEOTIDE SEQUENCE</scope>
    <source>
        <strain evidence="3">UTEX B ZZ1240</strain>
    </source>
</reference>